<organism evidence="3 4">
    <name type="scientific">Aquatica leii</name>
    <dbReference type="NCBI Taxonomy" id="1421715"/>
    <lineage>
        <taxon>Eukaryota</taxon>
        <taxon>Metazoa</taxon>
        <taxon>Ecdysozoa</taxon>
        <taxon>Arthropoda</taxon>
        <taxon>Hexapoda</taxon>
        <taxon>Insecta</taxon>
        <taxon>Pterygota</taxon>
        <taxon>Neoptera</taxon>
        <taxon>Endopterygota</taxon>
        <taxon>Coleoptera</taxon>
        <taxon>Polyphaga</taxon>
        <taxon>Elateriformia</taxon>
        <taxon>Elateroidea</taxon>
        <taxon>Lampyridae</taxon>
        <taxon>Luciolinae</taxon>
        <taxon>Aquatica</taxon>
    </lineage>
</organism>
<reference evidence="4" key="1">
    <citation type="submission" date="2023-01" db="EMBL/GenBank/DDBJ databases">
        <title>Key to firefly adult light organ development and bioluminescence: homeobox transcription factors regulate luciferase expression and transportation to peroxisome.</title>
        <authorList>
            <person name="Fu X."/>
        </authorList>
    </citation>
    <scope>NUCLEOTIDE SEQUENCE [LARGE SCALE GENOMIC DNA]</scope>
</reference>
<evidence type="ECO:0000256" key="2">
    <source>
        <dbReference type="SAM" id="MobiDB-lite"/>
    </source>
</evidence>
<feature type="compositionally biased region" description="Low complexity" evidence="2">
    <location>
        <begin position="268"/>
        <end position="282"/>
    </location>
</feature>
<evidence type="ECO:0000256" key="1">
    <source>
        <dbReference type="SAM" id="Coils"/>
    </source>
</evidence>
<accession>A0AAN7SPJ1</accession>
<feature type="compositionally biased region" description="Polar residues" evidence="2">
    <location>
        <begin position="283"/>
        <end position="307"/>
    </location>
</feature>
<keyword evidence="4" id="KW-1185">Reference proteome</keyword>
<feature type="coiled-coil region" evidence="1">
    <location>
        <begin position="103"/>
        <end position="190"/>
    </location>
</feature>
<proteinExistence type="predicted"/>
<gene>
    <name evidence="3" type="ORF">RN001_004432</name>
</gene>
<protein>
    <submittedName>
        <fullName evidence="3">Uncharacterized protein</fullName>
    </submittedName>
</protein>
<dbReference type="Proteomes" id="UP001353858">
    <property type="component" value="Unassembled WGS sequence"/>
</dbReference>
<feature type="region of interest" description="Disordered" evidence="2">
    <location>
        <begin position="245"/>
        <end position="308"/>
    </location>
</feature>
<sequence>MILRSGFVKEIKYQEEMKNKIEQSVEIDSSLGGTMSRESLGIETVAQSTPISLSVENLEGDIMEFLMQMSRENKLMSEETRANMKKMTEEIKHEFNQIDDRMNTFQLRNNKQLNEVKQELEEKIENITVENESMEKHLDYVHQENEKNCKVHEVRLGTMEQKTNNLNSRIQQMTQQFKELTNETVTMENMCTVVMQSNDVKINLIRNSEMYTHRISCTQWKGSEDVYESKWFAYKYLHFLSDKDSSRETATTETAESETHSETEVSREPSSLSVTSAATTSTEQQEPQRTTFRAPGTSSTQRISTKQKATELDIDSMMMNEALKLKLLNSRDKPYRIHRVVSPTTYEISTLGDTVNPIGKYHVSALTPYIADPDEDPPSPTQPIRRRRRPRNSVPLADCTDFLIESDESALRKVESTAEGRRQRTVKPPCSCCTNTSVAPHPGLGTFALANFKSKTKQKAAKINQSQNKTGGGPVLEITLTLCEERLLSLMGTKSIKENSSLEFGVNLQQHQLNTSTTLREMPSISINEEVLIQLRSQPGEKSTAKESEIVNAQTRKHGELSPCPRGSKYRNTQKSLSEQITDMNNESFVVLKNINDNISTIALDIKRMADAVVKLCNNNL</sequence>
<comment type="caution">
    <text evidence="3">The sequence shown here is derived from an EMBL/GenBank/DDBJ whole genome shotgun (WGS) entry which is preliminary data.</text>
</comment>
<name>A0AAN7SPJ1_9COLE</name>
<dbReference type="EMBL" id="JARPUR010000002">
    <property type="protein sequence ID" value="KAK4881113.1"/>
    <property type="molecule type" value="Genomic_DNA"/>
</dbReference>
<keyword evidence="1" id="KW-0175">Coiled coil</keyword>
<dbReference type="AlphaFoldDB" id="A0AAN7SPJ1"/>
<feature type="compositionally biased region" description="Basic and acidic residues" evidence="2">
    <location>
        <begin position="257"/>
        <end position="267"/>
    </location>
</feature>
<feature type="region of interest" description="Disordered" evidence="2">
    <location>
        <begin position="369"/>
        <end position="392"/>
    </location>
</feature>
<evidence type="ECO:0000313" key="3">
    <source>
        <dbReference type="EMBL" id="KAK4881113.1"/>
    </source>
</evidence>
<evidence type="ECO:0000313" key="4">
    <source>
        <dbReference type="Proteomes" id="UP001353858"/>
    </source>
</evidence>